<gene>
    <name evidence="1" type="ORF">ACG00X_23075</name>
</gene>
<keyword evidence="2" id="KW-1185">Reference proteome</keyword>
<name>A0ABW7GCN9_9BURK</name>
<proteinExistence type="predicted"/>
<reference evidence="1 2" key="1">
    <citation type="submission" date="2024-09" db="EMBL/GenBank/DDBJ databases">
        <title>Novel species of the genus Pelomonas and Roseateles isolated from streams.</title>
        <authorList>
            <person name="Lu H."/>
        </authorList>
    </citation>
    <scope>NUCLEOTIDE SEQUENCE [LARGE SCALE GENOMIC DNA]</scope>
    <source>
        <strain evidence="1 2">BYS96W</strain>
    </source>
</reference>
<protein>
    <submittedName>
        <fullName evidence="1">Uncharacterized protein</fullName>
    </submittedName>
</protein>
<comment type="caution">
    <text evidence="1">The sequence shown here is derived from an EMBL/GenBank/DDBJ whole genome shotgun (WGS) entry which is preliminary data.</text>
</comment>
<evidence type="ECO:0000313" key="1">
    <source>
        <dbReference type="EMBL" id="MFG6459723.1"/>
    </source>
</evidence>
<evidence type="ECO:0000313" key="2">
    <source>
        <dbReference type="Proteomes" id="UP001606305"/>
    </source>
</evidence>
<sequence>MAVTHTGGLNTLMFKSLLGKMVTIARAHQDATALKDVLAALASSPCRAALYTDFDLNPFIKKNDADGLAIAGMPVIEIELKVQHLLEFLAFNLGENYLAMFSRDERLSMARVIVEKSVPWRLAEDVMARFIGRDFEFFMPAKLNLAELTTHTPPLEKDLLAISRDYGRMLVMMRQRIVLEDPKAYDAEPDYSQMGSQPFFELMRQKHKRMVVRGMHDLMLETTKTYAERVGYANLNNACQAAIDRLPKERIPLPKYIPDYIDSWQKKSPPADRRASLAIEEIFGAAAEGA</sequence>
<dbReference type="RefSeq" id="WP_394492016.1">
    <property type="nucleotide sequence ID" value="NZ_JBIGIA010000028.1"/>
</dbReference>
<accession>A0ABW7GCN9</accession>
<dbReference type="Proteomes" id="UP001606305">
    <property type="component" value="Unassembled WGS sequence"/>
</dbReference>
<dbReference type="EMBL" id="JBIGIA010000028">
    <property type="protein sequence ID" value="MFG6459723.1"/>
    <property type="molecule type" value="Genomic_DNA"/>
</dbReference>
<organism evidence="1 2">
    <name type="scientific">Pelomonas nitida</name>
    <dbReference type="NCBI Taxonomy" id="3299027"/>
    <lineage>
        <taxon>Bacteria</taxon>
        <taxon>Pseudomonadati</taxon>
        <taxon>Pseudomonadota</taxon>
        <taxon>Betaproteobacteria</taxon>
        <taxon>Burkholderiales</taxon>
        <taxon>Sphaerotilaceae</taxon>
        <taxon>Roseateles</taxon>
    </lineage>
</organism>